<dbReference type="PANTHER" id="PTHR34846">
    <property type="entry name" value="4-CARBOXYMUCONOLACTONE DECARBOXYLASE FAMILY PROTEIN (AFU_ORTHOLOGUE AFUA_6G11590)"/>
    <property type="match status" value="1"/>
</dbReference>
<name>A0ABU7K1D7_9NOCA</name>
<dbReference type="Proteomes" id="UP001331936">
    <property type="component" value="Unassembled WGS sequence"/>
</dbReference>
<reference evidence="2 3" key="1">
    <citation type="submission" date="2023-08" db="EMBL/GenBank/DDBJ databases">
        <authorList>
            <person name="Girao M."/>
            <person name="Carvalho M.F."/>
        </authorList>
    </citation>
    <scope>NUCLEOTIDE SEQUENCE [LARGE SCALE GENOMIC DNA]</scope>
    <source>
        <strain evidence="2 3">CC-R104</strain>
    </source>
</reference>
<comment type="caution">
    <text evidence="2">The sequence shown here is derived from an EMBL/GenBank/DDBJ whole genome shotgun (WGS) entry which is preliminary data.</text>
</comment>
<dbReference type="EMBL" id="JAUZMZ010000290">
    <property type="protein sequence ID" value="MEE2035352.1"/>
    <property type="molecule type" value="Genomic_DNA"/>
</dbReference>
<evidence type="ECO:0000313" key="2">
    <source>
        <dbReference type="EMBL" id="MEE2035352.1"/>
    </source>
</evidence>
<protein>
    <submittedName>
        <fullName evidence="2">Carboxymuconolactone decarboxylase family protein</fullName>
    </submittedName>
</protein>
<evidence type="ECO:0000259" key="1">
    <source>
        <dbReference type="Pfam" id="PF02627"/>
    </source>
</evidence>
<organism evidence="2 3">
    <name type="scientific">Rhodococcus chondri</name>
    <dbReference type="NCBI Taxonomy" id="3065941"/>
    <lineage>
        <taxon>Bacteria</taxon>
        <taxon>Bacillati</taxon>
        <taxon>Actinomycetota</taxon>
        <taxon>Actinomycetes</taxon>
        <taxon>Mycobacteriales</taxon>
        <taxon>Nocardiaceae</taxon>
        <taxon>Rhodococcus</taxon>
    </lineage>
</organism>
<gene>
    <name evidence="2" type="ORF">Q8814_25135</name>
</gene>
<keyword evidence="3" id="KW-1185">Reference proteome</keyword>
<dbReference type="InterPro" id="IPR029032">
    <property type="entry name" value="AhpD-like"/>
</dbReference>
<feature type="domain" description="Carboxymuconolactone decarboxylase-like" evidence="1">
    <location>
        <begin position="45"/>
        <end position="111"/>
    </location>
</feature>
<dbReference type="PANTHER" id="PTHR34846:SF5">
    <property type="entry name" value="CARBOXYMUCONOLACTONE DECARBOXYLASE-LIKE DOMAIN-CONTAINING PROTEIN"/>
    <property type="match status" value="1"/>
</dbReference>
<sequence>MALVPPLPADQWDESVNFALKGMLPRDMRNPERAGAALSTLVRHPDLAKAFLGFSVHLLYRSTLPPRLRELAILRVANRHDCSYELGHHIEMAQNEAGLTRAEVDAAMEGKSDNEFEGLLLAAVDELEDNSRLSEATWTALGEQLDERQRMDLVFTIGGYGLMAMAYNTFGIDFKDER</sequence>
<dbReference type="SUPFAM" id="SSF69118">
    <property type="entry name" value="AhpD-like"/>
    <property type="match status" value="1"/>
</dbReference>
<dbReference type="RefSeq" id="WP_330154676.1">
    <property type="nucleotide sequence ID" value="NZ_JAUZMZ010000290.1"/>
</dbReference>
<dbReference type="InterPro" id="IPR003779">
    <property type="entry name" value="CMD-like"/>
</dbReference>
<evidence type="ECO:0000313" key="3">
    <source>
        <dbReference type="Proteomes" id="UP001331936"/>
    </source>
</evidence>
<dbReference type="Gene3D" id="1.20.1290.10">
    <property type="entry name" value="AhpD-like"/>
    <property type="match status" value="1"/>
</dbReference>
<accession>A0ABU7K1D7</accession>
<proteinExistence type="predicted"/>
<dbReference type="Pfam" id="PF02627">
    <property type="entry name" value="CMD"/>
    <property type="match status" value="1"/>
</dbReference>